<dbReference type="InterPro" id="IPR046341">
    <property type="entry name" value="SET_dom_sf"/>
</dbReference>
<dbReference type="Pfam" id="PF00856">
    <property type="entry name" value="SET"/>
    <property type="match status" value="1"/>
</dbReference>
<evidence type="ECO:0000259" key="1">
    <source>
        <dbReference type="PROSITE" id="PS50280"/>
    </source>
</evidence>
<keyword evidence="3" id="KW-1185">Reference proteome</keyword>
<dbReference type="PROSITE" id="PS50280">
    <property type="entry name" value="SET"/>
    <property type="match status" value="1"/>
</dbReference>
<dbReference type="AlphaFoldDB" id="A0AAV9ZRX4"/>
<accession>A0AAV9ZRX4</accession>
<proteinExistence type="predicted"/>
<gene>
    <name evidence="2" type="ORF">R3P38DRAFT_3438546</name>
</gene>
<protein>
    <recommendedName>
        <fullName evidence="1">SET domain-containing protein</fullName>
    </recommendedName>
</protein>
<evidence type="ECO:0000313" key="3">
    <source>
        <dbReference type="Proteomes" id="UP001362999"/>
    </source>
</evidence>
<comment type="caution">
    <text evidence="2">The sequence shown here is derived from an EMBL/GenBank/DDBJ whole genome shotgun (WGS) entry which is preliminary data.</text>
</comment>
<reference evidence="2 3" key="1">
    <citation type="journal article" date="2024" name="J Genomics">
        <title>Draft genome sequencing and assembly of Favolaschia claudopus CIRM-BRFM 2984 isolated from oak limbs.</title>
        <authorList>
            <person name="Navarro D."/>
            <person name="Drula E."/>
            <person name="Chaduli D."/>
            <person name="Cazenave R."/>
            <person name="Ahrendt S."/>
            <person name="Wang J."/>
            <person name="Lipzen A."/>
            <person name="Daum C."/>
            <person name="Barry K."/>
            <person name="Grigoriev I.V."/>
            <person name="Favel A."/>
            <person name="Rosso M.N."/>
            <person name="Martin F."/>
        </authorList>
    </citation>
    <scope>NUCLEOTIDE SEQUENCE [LARGE SCALE GENOMIC DNA]</scope>
    <source>
        <strain evidence="2 3">CIRM-BRFM 2984</strain>
    </source>
</reference>
<dbReference type="EMBL" id="JAWWNJ010000116">
    <property type="protein sequence ID" value="KAK6991658.1"/>
    <property type="molecule type" value="Genomic_DNA"/>
</dbReference>
<dbReference type="SUPFAM" id="SSF82199">
    <property type="entry name" value="SET domain"/>
    <property type="match status" value="1"/>
</dbReference>
<dbReference type="Proteomes" id="UP001362999">
    <property type="component" value="Unassembled WGS sequence"/>
</dbReference>
<dbReference type="Gene3D" id="2.170.270.10">
    <property type="entry name" value="SET domain"/>
    <property type="match status" value="1"/>
</dbReference>
<organism evidence="2 3">
    <name type="scientific">Favolaschia claudopus</name>
    <dbReference type="NCBI Taxonomy" id="2862362"/>
    <lineage>
        <taxon>Eukaryota</taxon>
        <taxon>Fungi</taxon>
        <taxon>Dikarya</taxon>
        <taxon>Basidiomycota</taxon>
        <taxon>Agaricomycotina</taxon>
        <taxon>Agaricomycetes</taxon>
        <taxon>Agaricomycetidae</taxon>
        <taxon>Agaricales</taxon>
        <taxon>Marasmiineae</taxon>
        <taxon>Mycenaceae</taxon>
        <taxon>Favolaschia</taxon>
    </lineage>
</organism>
<sequence length="210" mass="22673">MAIPNQDGGETVYIDASDIEQHPGGSINHSCAPNAEAQLWTTSKKQKHNRVFIVAIKDIGALSEITIDYGGDYSIDPCLCQQCLRHKDNEANIRKWGRLIVENYSKFSPPTMDADSQSQTQPFMSPGDHTTTLLAQRTFISKLPQSFAELKAELHSLRTEVTALRSALHLTSPEVLQRGLNGSLSTVGGVGRVSTVGGVGRVSDLGLLGG</sequence>
<evidence type="ECO:0000313" key="2">
    <source>
        <dbReference type="EMBL" id="KAK6991658.1"/>
    </source>
</evidence>
<feature type="domain" description="SET" evidence="1">
    <location>
        <begin position="1"/>
        <end position="70"/>
    </location>
</feature>
<name>A0AAV9ZRX4_9AGAR</name>
<dbReference type="InterPro" id="IPR001214">
    <property type="entry name" value="SET_dom"/>
</dbReference>